<name>A0A0K8MGJ5_9LACO</name>
<keyword evidence="1" id="KW-0812">Transmembrane</keyword>
<feature type="transmembrane region" description="Helical" evidence="1">
    <location>
        <begin position="44"/>
        <end position="68"/>
    </location>
</feature>
<evidence type="ECO:0000313" key="4">
    <source>
        <dbReference type="Proteomes" id="UP000253891"/>
    </source>
</evidence>
<feature type="domain" description="DUF218" evidence="2">
    <location>
        <begin position="178"/>
        <end position="326"/>
    </location>
</feature>
<accession>A0A0K8MGJ5</accession>
<sequence>MYNQVRHQIEKVGYSMLTTFIYLFLAIFIIAGLAIFLDKQNFIFASLLMFSLIIILLALYLRLAGWIIDRQIPVLNILIILLPPVLLVTVVVWLGRNTSIISHKEGKSFTAKLSLFLALSILFDFYLIFFVGNIHGKFLIFSYALAVMVYNTFFLLFISYLLYSFLYQILPTPKGANYLIVLGSYVHDGKVTPLLQSRVDRALSYYHQAGEIKPKFVVSGGQGSDESISEVGAMRNYLLSVGVPDSDILVEDQSRNTFENFMFSKEKILEDWQSSKKPIILFSTSNYHVTRATLFAKKIDLDARGGMGAPTSFYFLPTALIREYIGILSYYRLLTFLLFLIEAFLAYLLAY</sequence>
<dbReference type="STRING" id="157463.GCA_001047075_00249"/>
<dbReference type="OrthoDB" id="9782395at2"/>
<keyword evidence="1" id="KW-0472">Membrane</keyword>
<evidence type="ECO:0000259" key="2">
    <source>
        <dbReference type="Pfam" id="PF02698"/>
    </source>
</evidence>
<dbReference type="EMBL" id="DF967986">
    <property type="protein sequence ID" value="GAO99323.1"/>
    <property type="molecule type" value="Genomic_DNA"/>
</dbReference>
<feature type="transmembrane region" description="Helical" evidence="1">
    <location>
        <begin position="12"/>
        <end position="37"/>
    </location>
</feature>
<protein>
    <recommendedName>
        <fullName evidence="2">DUF218 domain-containing protein</fullName>
    </recommendedName>
</protein>
<reference evidence="3 4" key="1">
    <citation type="journal article" date="2015" name="BMC Genomics">
        <title>Comparative genomics of Fructobacillus spp. and Leuconostoc spp. reveals niche-specific evolution of Fructobacillus spp.</title>
        <authorList>
            <person name="Endo A."/>
            <person name="Tanizawa Y."/>
            <person name="Tanaka N."/>
            <person name="Maeno S."/>
            <person name="Kumar H."/>
            <person name="Shiwa Y."/>
            <person name="Okada S."/>
            <person name="Yoshikawa H."/>
            <person name="Dicks L."/>
            <person name="Nakagawa J."/>
            <person name="Arita M."/>
        </authorList>
    </citation>
    <scope>NUCLEOTIDE SEQUENCE [LARGE SCALE GENOMIC DNA]</scope>
    <source>
        <strain evidence="3 4">JCM 12225</strain>
    </source>
</reference>
<dbReference type="PANTHER" id="PTHR30336:SF4">
    <property type="entry name" value="ENVELOPE BIOGENESIS FACTOR ELYC"/>
    <property type="match status" value="1"/>
</dbReference>
<dbReference type="InterPro" id="IPR051599">
    <property type="entry name" value="Cell_Envelope_Assoc"/>
</dbReference>
<feature type="transmembrane region" description="Helical" evidence="1">
    <location>
        <begin position="330"/>
        <end position="350"/>
    </location>
</feature>
<evidence type="ECO:0000256" key="1">
    <source>
        <dbReference type="SAM" id="Phobius"/>
    </source>
</evidence>
<feature type="transmembrane region" description="Helical" evidence="1">
    <location>
        <begin position="115"/>
        <end position="134"/>
    </location>
</feature>
<dbReference type="GO" id="GO:0043164">
    <property type="term" value="P:Gram-negative-bacterium-type cell wall biogenesis"/>
    <property type="evidence" value="ECO:0007669"/>
    <property type="project" value="TreeGrafter"/>
</dbReference>
<dbReference type="PANTHER" id="PTHR30336">
    <property type="entry name" value="INNER MEMBRANE PROTEIN, PROBABLE PERMEASE"/>
    <property type="match status" value="1"/>
</dbReference>
<dbReference type="Proteomes" id="UP000253891">
    <property type="component" value="Unassembled WGS sequence"/>
</dbReference>
<dbReference type="InterPro" id="IPR003848">
    <property type="entry name" value="DUF218"/>
</dbReference>
<dbReference type="Pfam" id="PF02698">
    <property type="entry name" value="DUF218"/>
    <property type="match status" value="1"/>
</dbReference>
<evidence type="ECO:0000313" key="3">
    <source>
        <dbReference type="EMBL" id="GAO99323.1"/>
    </source>
</evidence>
<dbReference type="CDD" id="cd06259">
    <property type="entry name" value="YdcF-like"/>
    <property type="match status" value="1"/>
</dbReference>
<gene>
    <name evidence="3" type="ORF">FFIC_091510</name>
</gene>
<organism evidence="3 4">
    <name type="scientific">Fructobacillus ficulneus</name>
    <dbReference type="NCBI Taxonomy" id="157463"/>
    <lineage>
        <taxon>Bacteria</taxon>
        <taxon>Bacillati</taxon>
        <taxon>Bacillota</taxon>
        <taxon>Bacilli</taxon>
        <taxon>Lactobacillales</taxon>
        <taxon>Lactobacillaceae</taxon>
        <taxon>Fructobacillus</taxon>
    </lineage>
</organism>
<dbReference type="InterPro" id="IPR014729">
    <property type="entry name" value="Rossmann-like_a/b/a_fold"/>
</dbReference>
<dbReference type="GO" id="GO:0000270">
    <property type="term" value="P:peptidoglycan metabolic process"/>
    <property type="evidence" value="ECO:0007669"/>
    <property type="project" value="TreeGrafter"/>
</dbReference>
<keyword evidence="4" id="KW-1185">Reference proteome</keyword>
<keyword evidence="1" id="KW-1133">Transmembrane helix</keyword>
<dbReference type="AlphaFoldDB" id="A0A0K8MGJ5"/>
<feature type="transmembrane region" description="Helical" evidence="1">
    <location>
        <begin position="140"/>
        <end position="163"/>
    </location>
</feature>
<feature type="transmembrane region" description="Helical" evidence="1">
    <location>
        <begin position="74"/>
        <end position="94"/>
    </location>
</feature>
<dbReference type="RefSeq" id="WP_061992744.1">
    <property type="nucleotide sequence ID" value="NZ_DF967986.1"/>
</dbReference>
<dbReference type="GO" id="GO:0005886">
    <property type="term" value="C:plasma membrane"/>
    <property type="evidence" value="ECO:0007669"/>
    <property type="project" value="TreeGrafter"/>
</dbReference>
<proteinExistence type="predicted"/>
<dbReference type="Gene3D" id="3.40.50.620">
    <property type="entry name" value="HUPs"/>
    <property type="match status" value="1"/>
</dbReference>